<comment type="caution">
    <text evidence="2">The sequence shown here is derived from an EMBL/GenBank/DDBJ whole genome shotgun (WGS) entry which is preliminary data.</text>
</comment>
<evidence type="ECO:0000313" key="3">
    <source>
        <dbReference type="Proteomes" id="UP000641646"/>
    </source>
</evidence>
<organism evidence="2 3">
    <name type="scientific">Aerosakkonema funiforme FACHB-1375</name>
    <dbReference type="NCBI Taxonomy" id="2949571"/>
    <lineage>
        <taxon>Bacteria</taxon>
        <taxon>Bacillati</taxon>
        <taxon>Cyanobacteriota</taxon>
        <taxon>Cyanophyceae</taxon>
        <taxon>Oscillatoriophycideae</taxon>
        <taxon>Aerosakkonematales</taxon>
        <taxon>Aerosakkonemataceae</taxon>
        <taxon>Aerosakkonema</taxon>
    </lineage>
</organism>
<dbReference type="RefSeq" id="WP_190470380.1">
    <property type="nucleotide sequence ID" value="NZ_JACJPW010000078.1"/>
</dbReference>
<evidence type="ECO:0000313" key="2">
    <source>
        <dbReference type="EMBL" id="MBD2184288.1"/>
    </source>
</evidence>
<keyword evidence="3" id="KW-1185">Reference proteome</keyword>
<reference evidence="2" key="2">
    <citation type="submission" date="2020-08" db="EMBL/GenBank/DDBJ databases">
        <authorList>
            <person name="Chen M."/>
            <person name="Teng W."/>
            <person name="Zhao L."/>
            <person name="Hu C."/>
            <person name="Zhou Y."/>
            <person name="Han B."/>
            <person name="Song L."/>
            <person name="Shu W."/>
        </authorList>
    </citation>
    <scope>NUCLEOTIDE SEQUENCE</scope>
    <source>
        <strain evidence="2">FACHB-1375</strain>
    </source>
</reference>
<evidence type="ECO:0000259" key="1">
    <source>
        <dbReference type="Pfam" id="PF10057"/>
    </source>
</evidence>
<sequence length="142" mass="15727">MDMPATKLTRQQLEQIFSQRIQQLYHSRVGHQPDRVSCQLFDNKLAIVLENAISRPVQLLAENDRSNLAQQVRLNVDAALKPELVQIVEDVLGVEALDLLTDTSIETGRTGIIAVLAVAPTDRDTTFVPPVKLETVSADGDR</sequence>
<accession>A0A926VIA4</accession>
<dbReference type="AlphaFoldDB" id="A0A926VIA4"/>
<gene>
    <name evidence="2" type="ORF">H6G03_25005</name>
</gene>
<proteinExistence type="predicted"/>
<dbReference type="InterPro" id="IPR018745">
    <property type="entry name" value="MpsC"/>
</dbReference>
<protein>
    <submittedName>
        <fullName evidence="2">DUF2294 domain-containing protein</fullName>
    </submittedName>
</protein>
<dbReference type="Proteomes" id="UP000641646">
    <property type="component" value="Unassembled WGS sequence"/>
</dbReference>
<feature type="domain" description="Na+-translocating membrane potential-generating system MpsC" evidence="1">
    <location>
        <begin position="9"/>
        <end position="117"/>
    </location>
</feature>
<reference evidence="2" key="1">
    <citation type="journal article" date="2015" name="ISME J.">
        <title>Draft Genome Sequence of Streptomyces incarnatus NRRL8089, which Produces the Nucleoside Antibiotic Sinefungin.</title>
        <authorList>
            <person name="Oshima K."/>
            <person name="Hattori M."/>
            <person name="Shimizu H."/>
            <person name="Fukuda K."/>
            <person name="Nemoto M."/>
            <person name="Inagaki K."/>
            <person name="Tamura T."/>
        </authorList>
    </citation>
    <scope>NUCLEOTIDE SEQUENCE</scope>
    <source>
        <strain evidence="2">FACHB-1375</strain>
    </source>
</reference>
<name>A0A926VIA4_9CYAN</name>
<dbReference type="EMBL" id="JACJPW010000078">
    <property type="protein sequence ID" value="MBD2184288.1"/>
    <property type="molecule type" value="Genomic_DNA"/>
</dbReference>
<dbReference type="Pfam" id="PF10057">
    <property type="entry name" value="MpsC"/>
    <property type="match status" value="1"/>
</dbReference>